<keyword evidence="2" id="KW-1185">Reference proteome</keyword>
<dbReference type="KEGG" id="spii:G7077_11550"/>
<protein>
    <submittedName>
        <fullName evidence="1">Uncharacterized protein</fullName>
    </submittedName>
</protein>
<accession>A0A6G7YRS7</accession>
<evidence type="ECO:0000313" key="2">
    <source>
        <dbReference type="Proteomes" id="UP000503222"/>
    </source>
</evidence>
<dbReference type="AlphaFoldDB" id="A0A6G7YRS7"/>
<sequence>MRLVVAGGALALFAEAALSQPRIDHQNIAPRPGSWSYAATASGSEASFRDGAGQTLLIMRCTRQTRRIAISARTIAASSMTVWSSTTSRSLPATYNPSTGFLTAELPSSDALLDGVAFSRGHFTVTGGGSAPLVVANWPEPARAIEDCRN</sequence>
<name>A0A6G7YRS7_9SPHN</name>
<dbReference type="RefSeq" id="WP_166411830.1">
    <property type="nucleotide sequence ID" value="NZ_CP049869.1"/>
</dbReference>
<reference evidence="1 2" key="1">
    <citation type="submission" date="2020-03" db="EMBL/GenBank/DDBJ databases">
        <title>Sphingomonas sp. nov., isolated from fish.</title>
        <authorList>
            <person name="Hyun D.-W."/>
            <person name="Bae J.-W."/>
        </authorList>
    </citation>
    <scope>NUCLEOTIDE SEQUENCE [LARGE SCALE GENOMIC DNA]</scope>
    <source>
        <strain evidence="1 2">HDW15B</strain>
    </source>
</reference>
<evidence type="ECO:0000313" key="1">
    <source>
        <dbReference type="EMBL" id="QIK79443.1"/>
    </source>
</evidence>
<organism evidence="1 2">
    <name type="scientific">Sphingomonas piscis</name>
    <dbReference type="NCBI Taxonomy" id="2714943"/>
    <lineage>
        <taxon>Bacteria</taxon>
        <taxon>Pseudomonadati</taxon>
        <taxon>Pseudomonadota</taxon>
        <taxon>Alphaproteobacteria</taxon>
        <taxon>Sphingomonadales</taxon>
        <taxon>Sphingomonadaceae</taxon>
        <taxon>Sphingomonas</taxon>
    </lineage>
</organism>
<gene>
    <name evidence="1" type="ORF">G7077_11550</name>
</gene>
<proteinExistence type="predicted"/>
<dbReference type="Proteomes" id="UP000503222">
    <property type="component" value="Chromosome"/>
</dbReference>
<dbReference type="EMBL" id="CP049869">
    <property type="protein sequence ID" value="QIK79443.1"/>
    <property type="molecule type" value="Genomic_DNA"/>
</dbReference>